<dbReference type="CDD" id="cd02796">
    <property type="entry name" value="tRNA_bind_bactPheRS"/>
    <property type="match status" value="1"/>
</dbReference>
<evidence type="ECO:0000256" key="3">
    <source>
        <dbReference type="PROSITE-ProRule" id="PRU00209"/>
    </source>
</evidence>
<keyword evidence="6" id="KW-1185">Reference proteome</keyword>
<dbReference type="Gene3D" id="2.40.50.140">
    <property type="entry name" value="Nucleic acid-binding proteins"/>
    <property type="match status" value="1"/>
</dbReference>
<evidence type="ECO:0000313" key="5">
    <source>
        <dbReference type="EMBL" id="KRM27784.1"/>
    </source>
</evidence>
<dbReference type="PROSITE" id="PS50886">
    <property type="entry name" value="TRBD"/>
    <property type="match status" value="1"/>
</dbReference>
<reference evidence="5 6" key="1">
    <citation type="journal article" date="2015" name="Genome Announc.">
        <title>Expanding the biotechnology potential of lactobacilli through comparative genomics of 213 strains and associated genera.</title>
        <authorList>
            <person name="Sun Z."/>
            <person name="Harris H.M."/>
            <person name="McCann A."/>
            <person name="Guo C."/>
            <person name="Argimon S."/>
            <person name="Zhang W."/>
            <person name="Yang X."/>
            <person name="Jeffery I.B."/>
            <person name="Cooney J.C."/>
            <person name="Kagawa T.F."/>
            <person name="Liu W."/>
            <person name="Song Y."/>
            <person name="Salvetti E."/>
            <person name="Wrobel A."/>
            <person name="Rasinkangas P."/>
            <person name="Parkhill J."/>
            <person name="Rea M.C."/>
            <person name="O'Sullivan O."/>
            <person name="Ritari J."/>
            <person name="Douillard F.P."/>
            <person name="Paul Ross R."/>
            <person name="Yang R."/>
            <person name="Briner A.E."/>
            <person name="Felis G.E."/>
            <person name="de Vos W.M."/>
            <person name="Barrangou R."/>
            <person name="Klaenhammer T.R."/>
            <person name="Caufield P.W."/>
            <person name="Cui Y."/>
            <person name="Zhang H."/>
            <person name="O'Toole P.W."/>
        </authorList>
    </citation>
    <scope>NUCLEOTIDE SEQUENCE [LARGE SCALE GENOMIC DNA]</scope>
    <source>
        <strain evidence="5 6">DSM 6035</strain>
    </source>
</reference>
<dbReference type="GO" id="GO:0000049">
    <property type="term" value="F:tRNA binding"/>
    <property type="evidence" value="ECO:0007669"/>
    <property type="project" value="UniProtKB-UniRule"/>
</dbReference>
<dbReference type="InterPro" id="IPR037154">
    <property type="entry name" value="YtpR-like_sf"/>
</dbReference>
<evidence type="ECO:0000259" key="4">
    <source>
        <dbReference type="PROSITE" id="PS50886"/>
    </source>
</evidence>
<evidence type="ECO:0000313" key="6">
    <source>
        <dbReference type="Proteomes" id="UP000051412"/>
    </source>
</evidence>
<dbReference type="Pfam" id="PF01588">
    <property type="entry name" value="tRNA_bind"/>
    <property type="match status" value="1"/>
</dbReference>
<organism evidence="5 6">
    <name type="scientific">Limosilactobacillus panis DSM 6035</name>
    <dbReference type="NCBI Taxonomy" id="1423782"/>
    <lineage>
        <taxon>Bacteria</taxon>
        <taxon>Bacillati</taxon>
        <taxon>Bacillota</taxon>
        <taxon>Bacilli</taxon>
        <taxon>Lactobacillales</taxon>
        <taxon>Lactobacillaceae</taxon>
        <taxon>Limosilactobacillus</taxon>
    </lineage>
</organism>
<accession>A0A0R1XCG2</accession>
<keyword evidence="2 3" id="KW-0694">RNA-binding</keyword>
<dbReference type="Proteomes" id="UP000051412">
    <property type="component" value="Unassembled WGS sequence"/>
</dbReference>
<dbReference type="InterPro" id="IPR002547">
    <property type="entry name" value="tRNA-bd_dom"/>
</dbReference>
<dbReference type="InterPro" id="IPR012340">
    <property type="entry name" value="NA-bd_OB-fold"/>
</dbReference>
<dbReference type="STRING" id="1423782.FD32_GL001845"/>
<proteinExistence type="predicted"/>
<keyword evidence="1 3" id="KW-0820">tRNA-binding</keyword>
<gene>
    <name evidence="5" type="ORF">FD32_GL001845</name>
</gene>
<comment type="caution">
    <text evidence="5">The sequence shown here is derived from an EMBL/GenBank/DDBJ whole genome shotgun (WGS) entry which is preliminary data.</text>
</comment>
<evidence type="ECO:0000256" key="1">
    <source>
        <dbReference type="ARBA" id="ARBA00022555"/>
    </source>
</evidence>
<name>A0A0R1XCG2_9LACO</name>
<dbReference type="Pfam" id="PF14794">
    <property type="entry name" value="DUF4479"/>
    <property type="match status" value="1"/>
</dbReference>
<dbReference type="PATRIC" id="fig|1423782.4.peg.1920"/>
<dbReference type="EMBL" id="AZGM01000052">
    <property type="protein sequence ID" value="KRM27784.1"/>
    <property type="molecule type" value="Genomic_DNA"/>
</dbReference>
<dbReference type="AlphaFoldDB" id="A0A0R1XCG2"/>
<dbReference type="InterPro" id="IPR027855">
    <property type="entry name" value="DUF4479"/>
</dbReference>
<evidence type="ECO:0000256" key="2">
    <source>
        <dbReference type="ARBA" id="ARBA00022884"/>
    </source>
</evidence>
<feature type="domain" description="TRNA-binding" evidence="4">
    <location>
        <begin position="114"/>
        <end position="226"/>
    </location>
</feature>
<protein>
    <submittedName>
        <fullName evidence="5">tRNA binding domain protein</fullName>
    </submittedName>
</protein>
<dbReference type="Gene3D" id="3.30.1940.10">
    <property type="entry name" value="YtpR-like"/>
    <property type="match status" value="1"/>
</dbReference>
<sequence length="237" mass="25771">MGAIVAPFLFWAGISYLRKEHSMLIASYNPSEMGDILVTITAPDNGAQVSKVNKDVAQITTAKDQQLLGYNFMNASQLLPELKGQNGQVFLSDEAVAKLNEQIHAAGFDAELTADHDPKFVVGYVEELKDHPKSDHLKVTKTQIGADQTVQIVCGSPNVKAGIKVVVARPGAMMPDGKIIWPGALMGVESDGMLCGFRELRMKNAPDKKGLWIIPDDWQEVGEAVDFAKADTFFPAK</sequence>
<dbReference type="NCBIfam" id="NF045760">
    <property type="entry name" value="YtpR"/>
    <property type="match status" value="1"/>
</dbReference>
<dbReference type="SUPFAM" id="SSF50249">
    <property type="entry name" value="Nucleic acid-binding proteins"/>
    <property type="match status" value="1"/>
</dbReference>
<dbReference type="InterPro" id="IPR033714">
    <property type="entry name" value="tRNA_bind_bactPheRS"/>
</dbReference>